<proteinExistence type="predicted"/>
<dbReference type="InterPro" id="IPR007463">
    <property type="entry name" value="DUF507"/>
</dbReference>
<gene>
    <name evidence="1" type="ORF">PP769_15755</name>
</gene>
<dbReference type="Pfam" id="PF04368">
    <property type="entry name" value="DUF507"/>
    <property type="match status" value="1"/>
</dbReference>
<reference evidence="1 2" key="1">
    <citation type="submission" date="2023-01" db="EMBL/GenBank/DDBJ databases">
        <title>Cultivation and genomic characterization of new, ubiquitous marine nitrite-oxidizing bacteria from the Nitrospirales.</title>
        <authorList>
            <person name="Mueller A.J."/>
            <person name="Daebeler A."/>
            <person name="Herbold C.W."/>
            <person name="Kirkegaard R.H."/>
            <person name="Daims H."/>
        </authorList>
    </citation>
    <scope>NUCLEOTIDE SEQUENCE [LARGE SCALE GENOMIC DNA]</scope>
    <source>
        <strain evidence="1 2">VA</strain>
    </source>
</reference>
<name>A0AA96GEG9_9BACT</name>
<dbReference type="AlphaFoldDB" id="A0AA96GEG9"/>
<evidence type="ECO:0000313" key="2">
    <source>
        <dbReference type="Proteomes" id="UP001302719"/>
    </source>
</evidence>
<dbReference type="KEGG" id="nall:PP769_15755"/>
<evidence type="ECO:0000313" key="1">
    <source>
        <dbReference type="EMBL" id="WNM57408.1"/>
    </source>
</evidence>
<dbReference type="EMBL" id="CP116967">
    <property type="protein sequence ID" value="WNM57408.1"/>
    <property type="molecule type" value="Genomic_DNA"/>
</dbReference>
<dbReference type="Proteomes" id="UP001302719">
    <property type="component" value="Chromosome"/>
</dbReference>
<dbReference type="RefSeq" id="WP_312641850.1">
    <property type="nucleotide sequence ID" value="NZ_CP116967.1"/>
</dbReference>
<keyword evidence="2" id="KW-1185">Reference proteome</keyword>
<protein>
    <submittedName>
        <fullName evidence="1">DUF507 family protein</fullName>
    </submittedName>
</protein>
<sequence length="95" mass="11043">MNTPILSDEKQTHLAHVILTSVTDMPEAKMIGDSAHALREVKRVLAEHMKAEEELVQKVRSRLQSYARPIPEGSQEWDVLYQKTYQEELRKRNLT</sequence>
<accession>A0AA96GEG9</accession>
<organism evidence="1 2">
    <name type="scientific">Candidatus Nitrospira allomarina</name>
    <dbReference type="NCBI Taxonomy" id="3020900"/>
    <lineage>
        <taxon>Bacteria</taxon>
        <taxon>Pseudomonadati</taxon>
        <taxon>Nitrospirota</taxon>
        <taxon>Nitrospiria</taxon>
        <taxon>Nitrospirales</taxon>
        <taxon>Nitrospiraceae</taxon>
        <taxon>Nitrospira</taxon>
    </lineage>
</organism>